<evidence type="ECO:0000313" key="2">
    <source>
        <dbReference type="EMBL" id="CAN79908.1"/>
    </source>
</evidence>
<proteinExistence type="predicted"/>
<feature type="domain" description="Reverse transcriptase Ty1/copia-type" evidence="1">
    <location>
        <begin position="7"/>
        <end position="74"/>
    </location>
</feature>
<evidence type="ECO:0000259" key="1">
    <source>
        <dbReference type="Pfam" id="PF07727"/>
    </source>
</evidence>
<dbReference type="InterPro" id="IPR013103">
    <property type="entry name" value="RVT_2"/>
</dbReference>
<sequence>MKALEKNNTWEKVNLLEGKTSMGCKWVFMVKFNSNGSLERHKVRSVANGFTQTYMIDYQETFAPVAKLNTIQLNIKNTFFNGNLKEVFMDALVGFSGKLWNQSMQLEEVFIWSKAVFENMVRKIYKVGQKSRLESRINGSYNVHEVYWRR</sequence>
<organism evidence="2">
    <name type="scientific">Vitis vinifera</name>
    <name type="common">Grape</name>
    <dbReference type="NCBI Taxonomy" id="29760"/>
    <lineage>
        <taxon>Eukaryota</taxon>
        <taxon>Viridiplantae</taxon>
        <taxon>Streptophyta</taxon>
        <taxon>Embryophyta</taxon>
        <taxon>Tracheophyta</taxon>
        <taxon>Spermatophyta</taxon>
        <taxon>Magnoliopsida</taxon>
        <taxon>eudicotyledons</taxon>
        <taxon>Gunneridae</taxon>
        <taxon>Pentapetalae</taxon>
        <taxon>rosids</taxon>
        <taxon>Vitales</taxon>
        <taxon>Vitaceae</taxon>
        <taxon>Viteae</taxon>
        <taxon>Vitis</taxon>
    </lineage>
</organism>
<dbReference type="AlphaFoldDB" id="A5CBP3"/>
<dbReference type="Pfam" id="PF07727">
    <property type="entry name" value="RVT_2"/>
    <property type="match status" value="1"/>
</dbReference>
<name>A5CBP3_VITVI</name>
<dbReference type="EMBL" id="AM489223">
    <property type="protein sequence ID" value="CAN79908.1"/>
    <property type="molecule type" value="Genomic_DNA"/>
</dbReference>
<gene>
    <name evidence="2" type="ORF">VITISV_023345</name>
</gene>
<accession>A5CBP3</accession>
<protein>
    <recommendedName>
        <fullName evidence="1">Reverse transcriptase Ty1/copia-type domain-containing protein</fullName>
    </recommendedName>
</protein>
<reference evidence="2" key="1">
    <citation type="journal article" date="2007" name="PLoS ONE">
        <title>The first genome sequence of an elite grapevine cultivar (Pinot noir Vitis vinifera L.): coping with a highly heterozygous genome.</title>
        <authorList>
            <person name="Velasco R."/>
            <person name="Zharkikh A."/>
            <person name="Troggio M."/>
            <person name="Cartwright D.A."/>
            <person name="Cestaro A."/>
            <person name="Pruss D."/>
            <person name="Pindo M."/>
            <person name="FitzGerald L.M."/>
            <person name="Vezzulli S."/>
            <person name="Reid J."/>
            <person name="Malacarne G."/>
            <person name="Iliev D."/>
            <person name="Coppola G."/>
            <person name="Wardell B."/>
            <person name="Micheletti D."/>
            <person name="Macalma T."/>
            <person name="Facci M."/>
            <person name="Mitchell J.T."/>
            <person name="Perazzolli M."/>
            <person name="Eldredge G."/>
            <person name="Gatto P."/>
            <person name="Oyzerski R."/>
            <person name="Moretto M."/>
            <person name="Gutin N."/>
            <person name="Stefanini M."/>
            <person name="Chen Y."/>
            <person name="Segala C."/>
            <person name="Davenport C."/>
            <person name="Dematte L."/>
            <person name="Mraz A."/>
            <person name="Battilana J."/>
            <person name="Stormo K."/>
            <person name="Costa F."/>
            <person name="Tao Q."/>
            <person name="Si-Ammour A."/>
            <person name="Harkins T."/>
            <person name="Lackey A."/>
            <person name="Perbost C."/>
            <person name="Taillon B."/>
            <person name="Stella A."/>
            <person name="Solovyev V."/>
            <person name="Fawcett J.A."/>
            <person name="Sterck L."/>
            <person name="Vandepoele K."/>
            <person name="Grando S.M."/>
            <person name="Toppo S."/>
            <person name="Moser C."/>
            <person name="Lanchbury J."/>
            <person name="Bogden R."/>
            <person name="Skolnick M."/>
            <person name="Sgaramella V."/>
            <person name="Bhatnagar S.K."/>
            <person name="Fontana P."/>
            <person name="Gutin A."/>
            <person name="Van de Peer Y."/>
            <person name="Salamini F."/>
            <person name="Viola R."/>
        </authorList>
    </citation>
    <scope>NUCLEOTIDE SEQUENCE</scope>
</reference>